<evidence type="ECO:0000256" key="12">
    <source>
        <dbReference type="SAM" id="MobiDB-lite"/>
    </source>
</evidence>
<dbReference type="InterPro" id="IPR005857">
    <property type="entry name" value="Cysta_beta_synth"/>
</dbReference>
<evidence type="ECO:0000256" key="8">
    <source>
        <dbReference type="ARBA" id="ARBA00026192"/>
    </source>
</evidence>
<comment type="catalytic activity">
    <reaction evidence="9">
        <text>L-homocysteine + L-serine = L,L-cystathionine + H2O</text>
        <dbReference type="Rhea" id="RHEA:10112"/>
        <dbReference type="ChEBI" id="CHEBI:15377"/>
        <dbReference type="ChEBI" id="CHEBI:33384"/>
        <dbReference type="ChEBI" id="CHEBI:58161"/>
        <dbReference type="ChEBI" id="CHEBI:58199"/>
        <dbReference type="EC" id="4.2.1.22"/>
    </reaction>
</comment>
<evidence type="ECO:0000256" key="6">
    <source>
        <dbReference type="ARBA" id="ARBA00023122"/>
    </source>
</evidence>
<comment type="pathway">
    <text evidence="2">Amino-acid biosynthesis; L-cysteine biosynthesis; L-cysteine from L-homocysteine and L-serine: step 1/2.</text>
</comment>
<dbReference type="Gene3D" id="3.10.580.10">
    <property type="entry name" value="CBS-domain"/>
    <property type="match status" value="1"/>
</dbReference>
<dbReference type="PATRIC" id="fig|47853.6.peg.1417"/>
<dbReference type="SUPFAM" id="SSF53686">
    <property type="entry name" value="Tryptophan synthase beta subunit-like PLP-dependent enzymes"/>
    <property type="match status" value="1"/>
</dbReference>
<comment type="similarity">
    <text evidence="3">Belongs to the cysteine synthase/cystathionine beta-synthase family.</text>
</comment>
<dbReference type="FunFam" id="3.40.50.1100:FF:000118">
    <property type="entry name" value="Related to CYS4-cystathionine beta-synthase"/>
    <property type="match status" value="1"/>
</dbReference>
<keyword evidence="5" id="KW-0663">Pyridoxal phosphate</keyword>
<dbReference type="EC" id="4.2.1.22" evidence="4 10"/>
<dbReference type="Proteomes" id="UP000032254">
    <property type="component" value="Unassembled WGS sequence"/>
</dbReference>
<dbReference type="Gene3D" id="3.40.50.1100">
    <property type="match status" value="2"/>
</dbReference>
<dbReference type="NCBIfam" id="TIGR01137">
    <property type="entry name" value="cysta_beta"/>
    <property type="match status" value="1"/>
</dbReference>
<dbReference type="SMART" id="SM00116">
    <property type="entry name" value="CBS"/>
    <property type="match status" value="2"/>
</dbReference>
<evidence type="ECO:0000256" key="9">
    <source>
        <dbReference type="ARBA" id="ARBA00047490"/>
    </source>
</evidence>
<evidence type="ECO:0000256" key="10">
    <source>
        <dbReference type="NCBIfam" id="TIGR01137"/>
    </source>
</evidence>
<dbReference type="InterPro" id="IPR001216">
    <property type="entry name" value="P-phosphate_BS"/>
</dbReference>
<evidence type="ECO:0000256" key="1">
    <source>
        <dbReference type="ARBA" id="ARBA00001933"/>
    </source>
</evidence>
<evidence type="ECO:0000313" key="15">
    <source>
        <dbReference type="Proteomes" id="UP000032254"/>
    </source>
</evidence>
<reference evidence="14 15" key="1">
    <citation type="submission" date="2015-01" db="EMBL/GenBank/DDBJ databases">
        <title>Sequencing and annotation of Micromonospora carbonacea strain JXNU-1 genome.</title>
        <authorList>
            <person name="Long Z."/>
            <person name="Huang Y."/>
            <person name="Jiang Y."/>
        </authorList>
    </citation>
    <scope>NUCLEOTIDE SEQUENCE [LARGE SCALE GENOMIC DNA]</scope>
    <source>
        <strain evidence="14 15">JXNU-1</strain>
    </source>
</reference>
<dbReference type="GO" id="GO:0016765">
    <property type="term" value="F:transferase activity, transferring alkyl or aryl (other than methyl) groups"/>
    <property type="evidence" value="ECO:0007669"/>
    <property type="project" value="UniProtKB-ARBA"/>
</dbReference>
<evidence type="ECO:0000313" key="14">
    <source>
        <dbReference type="EMBL" id="KIR65168.1"/>
    </source>
</evidence>
<protein>
    <recommendedName>
        <fullName evidence="8 10">Cystathionine beta-synthase</fullName>
        <ecNumber evidence="4 10">4.2.1.22</ecNumber>
    </recommendedName>
</protein>
<accession>A0A0D0VWT1</accession>
<dbReference type="EMBL" id="JXSX01000001">
    <property type="protein sequence ID" value="KIR65168.1"/>
    <property type="molecule type" value="Genomic_DNA"/>
</dbReference>
<dbReference type="CDD" id="cd01561">
    <property type="entry name" value="CBS_like"/>
    <property type="match status" value="1"/>
</dbReference>
<dbReference type="InterPro" id="IPR000644">
    <property type="entry name" value="CBS_dom"/>
</dbReference>
<dbReference type="Pfam" id="PF00571">
    <property type="entry name" value="CBS"/>
    <property type="match status" value="2"/>
</dbReference>
<evidence type="ECO:0000256" key="11">
    <source>
        <dbReference type="PROSITE-ProRule" id="PRU00703"/>
    </source>
</evidence>
<proteinExistence type="inferred from homology"/>
<dbReference type="SUPFAM" id="SSF54631">
    <property type="entry name" value="CBS-domain pair"/>
    <property type="match status" value="1"/>
</dbReference>
<feature type="region of interest" description="Disordered" evidence="12">
    <location>
        <begin position="142"/>
        <end position="161"/>
    </location>
</feature>
<gene>
    <name evidence="14" type="ORF">TK50_06660</name>
</gene>
<organism evidence="14 15">
    <name type="scientific">Micromonospora haikouensis</name>
    <dbReference type="NCBI Taxonomy" id="686309"/>
    <lineage>
        <taxon>Bacteria</taxon>
        <taxon>Bacillati</taxon>
        <taxon>Actinomycetota</taxon>
        <taxon>Actinomycetes</taxon>
        <taxon>Micromonosporales</taxon>
        <taxon>Micromonosporaceae</taxon>
        <taxon>Micromonospora</taxon>
    </lineage>
</organism>
<comment type="cofactor">
    <cofactor evidence="1">
        <name>pyridoxal 5'-phosphate</name>
        <dbReference type="ChEBI" id="CHEBI:597326"/>
    </cofactor>
</comment>
<dbReference type="PROSITE" id="PS51371">
    <property type="entry name" value="CBS"/>
    <property type="match status" value="1"/>
</dbReference>
<evidence type="ECO:0000256" key="7">
    <source>
        <dbReference type="ARBA" id="ARBA00023239"/>
    </source>
</evidence>
<dbReference type="GO" id="GO:0005737">
    <property type="term" value="C:cytoplasm"/>
    <property type="evidence" value="ECO:0007669"/>
    <property type="project" value="InterPro"/>
</dbReference>
<evidence type="ECO:0000259" key="13">
    <source>
        <dbReference type="PROSITE" id="PS51371"/>
    </source>
</evidence>
<dbReference type="FunFam" id="3.40.50.1100:FF:000003">
    <property type="entry name" value="Cystathionine beta-synthase"/>
    <property type="match status" value="1"/>
</dbReference>
<dbReference type="InterPro" id="IPR046342">
    <property type="entry name" value="CBS_dom_sf"/>
</dbReference>
<feature type="domain" description="CBS" evidence="13">
    <location>
        <begin position="336"/>
        <end position="401"/>
    </location>
</feature>
<name>A0A0D0VWT1_9ACTN</name>
<comment type="caution">
    <text evidence="14">The sequence shown here is derived from an EMBL/GenBank/DDBJ whole genome shotgun (WGS) entry which is preliminary data.</text>
</comment>
<dbReference type="GO" id="GO:0006535">
    <property type="term" value="P:cysteine biosynthetic process from serine"/>
    <property type="evidence" value="ECO:0007669"/>
    <property type="project" value="InterPro"/>
</dbReference>
<dbReference type="UniPathway" id="UPA00136">
    <property type="reaction ID" value="UER00201"/>
</dbReference>
<evidence type="ECO:0000256" key="3">
    <source>
        <dbReference type="ARBA" id="ARBA00007103"/>
    </source>
</evidence>
<dbReference type="Pfam" id="PF00291">
    <property type="entry name" value="PALP"/>
    <property type="match status" value="1"/>
</dbReference>
<evidence type="ECO:0000256" key="5">
    <source>
        <dbReference type="ARBA" id="ARBA00022898"/>
    </source>
</evidence>
<sequence length="456" mass="48599">MHYYDNVVEMIGNTPLVRLRNVTEGIRATVLAKVEYLNPGGSVKDRIALRMVEDAEAAGILGPGGTIVEPTSGNTGVGLALVAQLKGYRCVFVCPDKVSQDKQDVLRAYGAEVVVCPTAVAPEDPRSYYNVSDRLAREIPGAWKPDQYSNPANPRSHYETTGPELWKQTDGQLTHFVAGVGTGGTISGIGRYLKEASDGRVKIVGADPEGSVYSGGTGRPYLVEGVGEDFWPTTYDRDIADRIVEVSDKASFEMTRRLAREEGLLVGGSCGMAVVAALEVARDAGPDDVIVVLLPDSGKGYLSKIFNDAWMARYGFLDNSGTEPTVADALAGKPGGLPELVHVHPTETVRDAIDYMREYGVSQLPVLKAEPPVVTGEVAGSVAEKDLLDALFTGQAHLHDTIERHTADPLPMIGGGQPVSEAVALLEKSDAALVLVDGKPKGVLTRQDLLAHLGAR</sequence>
<keyword evidence="6 11" id="KW-0129">CBS domain</keyword>
<dbReference type="GeneID" id="301303830"/>
<dbReference type="InterPro" id="IPR036052">
    <property type="entry name" value="TrpB-like_PALP_sf"/>
</dbReference>
<evidence type="ECO:0000256" key="4">
    <source>
        <dbReference type="ARBA" id="ARBA00012041"/>
    </source>
</evidence>
<dbReference type="InterPro" id="IPR050214">
    <property type="entry name" value="Cys_Synth/Cystath_Beta-Synth"/>
</dbReference>
<evidence type="ECO:0000256" key="2">
    <source>
        <dbReference type="ARBA" id="ARBA00005003"/>
    </source>
</evidence>
<dbReference type="OrthoDB" id="9805733at2"/>
<dbReference type="InterPro" id="IPR001926">
    <property type="entry name" value="TrpB-like_PALP"/>
</dbReference>
<dbReference type="RefSeq" id="WP_043961942.1">
    <property type="nucleotide sequence ID" value="NZ_JXSX01000001.1"/>
</dbReference>
<dbReference type="AlphaFoldDB" id="A0A0D0VWT1"/>
<dbReference type="PROSITE" id="PS00901">
    <property type="entry name" value="CYS_SYNTHASE"/>
    <property type="match status" value="1"/>
</dbReference>
<dbReference type="GO" id="GO:0019343">
    <property type="term" value="P:cysteine biosynthetic process via cystathionine"/>
    <property type="evidence" value="ECO:0007669"/>
    <property type="project" value="InterPro"/>
</dbReference>
<keyword evidence="7" id="KW-0456">Lyase</keyword>
<dbReference type="PANTHER" id="PTHR10314">
    <property type="entry name" value="CYSTATHIONINE BETA-SYNTHASE"/>
    <property type="match status" value="1"/>
</dbReference>
<dbReference type="GO" id="GO:0004122">
    <property type="term" value="F:cystathionine beta-synthase activity"/>
    <property type="evidence" value="ECO:0007669"/>
    <property type="project" value="UniProtKB-UniRule"/>
</dbReference>
<keyword evidence="15" id="KW-1185">Reference proteome</keyword>